<keyword evidence="2 4" id="KW-1133">Transmembrane helix</keyword>
<evidence type="ECO:0000256" key="3">
    <source>
        <dbReference type="ARBA" id="ARBA00023136"/>
    </source>
</evidence>
<feature type="transmembrane region" description="Helical" evidence="4">
    <location>
        <begin position="270"/>
        <end position="291"/>
    </location>
</feature>
<dbReference type="Gene3D" id="1.20.1250.20">
    <property type="entry name" value="MFS general substrate transporter like domains"/>
    <property type="match status" value="1"/>
</dbReference>
<reference evidence="5" key="1">
    <citation type="submission" date="2020-11" db="EMBL/GenBank/DDBJ databases">
        <authorList>
            <person name="Tran Van P."/>
        </authorList>
    </citation>
    <scope>NUCLEOTIDE SEQUENCE</scope>
</reference>
<dbReference type="Proteomes" id="UP000728032">
    <property type="component" value="Unassembled WGS sequence"/>
</dbReference>
<protein>
    <submittedName>
        <fullName evidence="5">Uncharacterized protein</fullName>
    </submittedName>
</protein>
<evidence type="ECO:0000313" key="6">
    <source>
        <dbReference type="Proteomes" id="UP000728032"/>
    </source>
</evidence>
<feature type="transmembrane region" description="Helical" evidence="4">
    <location>
        <begin position="43"/>
        <end position="67"/>
    </location>
</feature>
<keyword evidence="1 4" id="KW-0812">Transmembrane</keyword>
<feature type="transmembrane region" description="Helical" evidence="4">
    <location>
        <begin position="178"/>
        <end position="197"/>
    </location>
</feature>
<evidence type="ECO:0000256" key="4">
    <source>
        <dbReference type="SAM" id="Phobius"/>
    </source>
</evidence>
<dbReference type="InterPro" id="IPR036259">
    <property type="entry name" value="MFS_trans_sf"/>
</dbReference>
<keyword evidence="6" id="KW-1185">Reference proteome</keyword>
<dbReference type="OrthoDB" id="10447992at2759"/>
<dbReference type="PANTHER" id="PTHR23121:SF9">
    <property type="entry name" value="SODIUM-DEPENDENT GLUCOSE TRANSPORTER 1"/>
    <property type="match status" value="1"/>
</dbReference>
<keyword evidence="3 4" id="KW-0472">Membrane</keyword>
<feature type="transmembrane region" description="Helical" evidence="4">
    <location>
        <begin position="244"/>
        <end position="264"/>
    </location>
</feature>
<gene>
    <name evidence="5" type="ORF">ONB1V03_LOCUS7001</name>
</gene>
<accession>A0A7R9LYB3</accession>
<dbReference type="SUPFAM" id="SSF103473">
    <property type="entry name" value="MFS general substrate transporter"/>
    <property type="match status" value="1"/>
</dbReference>
<evidence type="ECO:0000256" key="2">
    <source>
        <dbReference type="ARBA" id="ARBA00022989"/>
    </source>
</evidence>
<dbReference type="PANTHER" id="PTHR23121">
    <property type="entry name" value="SODIUM-DEPENDENT GLUCOSE TRANSPORTER 1"/>
    <property type="match status" value="1"/>
</dbReference>
<proteinExistence type="predicted"/>
<feature type="transmembrane region" description="Helical" evidence="4">
    <location>
        <begin position="12"/>
        <end position="37"/>
    </location>
</feature>
<feature type="transmembrane region" description="Helical" evidence="4">
    <location>
        <begin position="217"/>
        <end position="237"/>
    </location>
</feature>
<dbReference type="AlphaFoldDB" id="A0A7R9LYB3"/>
<feature type="non-terminal residue" evidence="5">
    <location>
        <position position="1"/>
    </location>
</feature>
<organism evidence="5">
    <name type="scientific">Oppiella nova</name>
    <dbReference type="NCBI Taxonomy" id="334625"/>
    <lineage>
        <taxon>Eukaryota</taxon>
        <taxon>Metazoa</taxon>
        <taxon>Ecdysozoa</taxon>
        <taxon>Arthropoda</taxon>
        <taxon>Chelicerata</taxon>
        <taxon>Arachnida</taxon>
        <taxon>Acari</taxon>
        <taxon>Acariformes</taxon>
        <taxon>Sarcoptiformes</taxon>
        <taxon>Oribatida</taxon>
        <taxon>Brachypylina</taxon>
        <taxon>Oppioidea</taxon>
        <taxon>Oppiidae</taxon>
        <taxon>Oppiella</taxon>
    </lineage>
</organism>
<evidence type="ECO:0000313" key="5">
    <source>
        <dbReference type="EMBL" id="CAD7648916.1"/>
    </source>
</evidence>
<dbReference type="EMBL" id="OC918213">
    <property type="protein sequence ID" value="CAD7648916.1"/>
    <property type="molecule type" value="Genomic_DNA"/>
</dbReference>
<evidence type="ECO:0000256" key="1">
    <source>
        <dbReference type="ARBA" id="ARBA00022692"/>
    </source>
</evidence>
<sequence>MIDMKYILKTSMKWVSLFTTFETTGFVLGTFVAAAVIPLSTYLWVLFICAFVIGFSSSVFVSCIYVWGIELWRDSKVPIVQILELMFGIGSVLSTVALKPFIIGETHNQTIVSTDELIIDVNDVIDRRNRLMFPTLLIGASIITRNSDNSDIQTTHEDSTSTVKLFDRSGTPKKTIRLLFALFFSLYLVYENVYMKFAVPYFQYSPLRLSADKAAEVYSVSATVYSVGLVLNIFYPYKFQMRTIIAAHYILAIIGTLLLIPGQWSMGCLWAASIVMNLGFSAMYAGIVTMAEQYFDMTSKLSA</sequence>
<dbReference type="EMBL" id="CAJPVJ010003388">
    <property type="protein sequence ID" value="CAG2167495.1"/>
    <property type="molecule type" value="Genomic_DNA"/>
</dbReference>
<name>A0A7R9LYB3_9ACAR</name>